<dbReference type="Proteomes" id="UP000053617">
    <property type="component" value="Unassembled WGS sequence"/>
</dbReference>
<feature type="region of interest" description="Disordered" evidence="1">
    <location>
        <begin position="124"/>
        <end position="181"/>
    </location>
</feature>
<dbReference type="Gene3D" id="3.40.50.2300">
    <property type="match status" value="1"/>
</dbReference>
<accession>A0A0D2IB91</accession>
<name>A0A0D2IB91_9EURO</name>
<evidence type="ECO:0008006" key="4">
    <source>
        <dbReference type="Google" id="ProtNLM"/>
    </source>
</evidence>
<dbReference type="HOGENOM" id="CLU_1038804_0_0_1"/>
<evidence type="ECO:0000256" key="1">
    <source>
        <dbReference type="SAM" id="MobiDB-lite"/>
    </source>
</evidence>
<proteinExistence type="predicted"/>
<feature type="compositionally biased region" description="Polar residues" evidence="1">
    <location>
        <begin position="132"/>
        <end position="143"/>
    </location>
</feature>
<dbReference type="STRING" id="1442369.A0A0D2IB91"/>
<dbReference type="VEuPathDB" id="FungiDB:Z518_06644"/>
<dbReference type="InterPro" id="IPR011006">
    <property type="entry name" value="CheY-like_superfamily"/>
</dbReference>
<dbReference type="SUPFAM" id="SSF52172">
    <property type="entry name" value="CheY-like"/>
    <property type="match status" value="1"/>
</dbReference>
<feature type="compositionally biased region" description="Basic and acidic residues" evidence="1">
    <location>
        <begin position="144"/>
        <end position="155"/>
    </location>
</feature>
<gene>
    <name evidence="2" type="ORF">Z518_06644</name>
</gene>
<protein>
    <recommendedName>
        <fullName evidence="4">Response regulatory domain-containing protein</fullName>
    </recommendedName>
</protein>
<dbReference type="RefSeq" id="XP_013270230.1">
    <property type="nucleotide sequence ID" value="XM_013414776.1"/>
</dbReference>
<dbReference type="GeneID" id="25294715"/>
<evidence type="ECO:0000313" key="2">
    <source>
        <dbReference type="EMBL" id="KIX03094.1"/>
    </source>
</evidence>
<reference evidence="2 3" key="1">
    <citation type="submission" date="2015-01" db="EMBL/GenBank/DDBJ databases">
        <title>The Genome Sequence of Rhinocladiella mackenzie CBS 650.93.</title>
        <authorList>
            <consortium name="The Broad Institute Genomics Platform"/>
            <person name="Cuomo C."/>
            <person name="de Hoog S."/>
            <person name="Gorbushina A."/>
            <person name="Stielow B."/>
            <person name="Teixiera M."/>
            <person name="Abouelleil A."/>
            <person name="Chapman S.B."/>
            <person name="Priest M."/>
            <person name="Young S.K."/>
            <person name="Wortman J."/>
            <person name="Nusbaum C."/>
            <person name="Birren B."/>
        </authorList>
    </citation>
    <scope>NUCLEOTIDE SEQUENCE [LARGE SCALE GENOMIC DNA]</scope>
    <source>
        <strain evidence="2 3">CBS 650.93</strain>
    </source>
</reference>
<dbReference type="OrthoDB" id="303614at2759"/>
<keyword evidence="3" id="KW-1185">Reference proteome</keyword>
<sequence length="268" mass="29502">MKVVSAPSMEGLSPNFFFYPEPPPIDYLMDRHGKPDVGREIPVIVLCTNAFEAASLRSNGLHRLTDIGRIIEVIAQPCGPQKLAKVLQRCMRRLKVQGADGFRGSANHVTLALNRERYSSLATEGPIDATRTRGNSPHSQSLSVERRKSSADRAMKRPSISEQVNLHQLGEPSSPASPIHSDENRPKVLVVDDNQINLHLLLTFVRKAAHPYESATDGSKALEAYKRSVLEDGGKYGFPIHSDGYNDARHECDCVHSGDSQIRKGASD</sequence>
<dbReference type="AlphaFoldDB" id="A0A0D2IB91"/>
<dbReference type="EMBL" id="KN847479">
    <property type="protein sequence ID" value="KIX03094.1"/>
    <property type="molecule type" value="Genomic_DNA"/>
</dbReference>
<organism evidence="2 3">
    <name type="scientific">Rhinocladiella mackenziei CBS 650.93</name>
    <dbReference type="NCBI Taxonomy" id="1442369"/>
    <lineage>
        <taxon>Eukaryota</taxon>
        <taxon>Fungi</taxon>
        <taxon>Dikarya</taxon>
        <taxon>Ascomycota</taxon>
        <taxon>Pezizomycotina</taxon>
        <taxon>Eurotiomycetes</taxon>
        <taxon>Chaetothyriomycetidae</taxon>
        <taxon>Chaetothyriales</taxon>
        <taxon>Herpotrichiellaceae</taxon>
        <taxon>Rhinocladiella</taxon>
    </lineage>
</organism>
<evidence type="ECO:0000313" key="3">
    <source>
        <dbReference type="Proteomes" id="UP000053617"/>
    </source>
</evidence>